<evidence type="ECO:0000313" key="2">
    <source>
        <dbReference type="EMBL" id="SUP99894.1"/>
    </source>
</evidence>
<gene>
    <name evidence="1" type="ORF">CSF007_4795</name>
    <name evidence="2" type="ORF">NCTC10476_01149</name>
</gene>
<organism evidence="1">
    <name type="scientific">Yersinia ruckeri</name>
    <dbReference type="NCBI Taxonomy" id="29486"/>
    <lineage>
        <taxon>Bacteria</taxon>
        <taxon>Pseudomonadati</taxon>
        <taxon>Pseudomonadota</taxon>
        <taxon>Gammaproteobacteria</taxon>
        <taxon>Enterobacterales</taxon>
        <taxon>Yersiniaceae</taxon>
        <taxon>Yersinia</taxon>
    </lineage>
</organism>
<dbReference type="EMBL" id="UHJG01000001">
    <property type="protein sequence ID" value="SUP99894.1"/>
    <property type="molecule type" value="Genomic_DNA"/>
</dbReference>
<sequence length="79" mass="9252">MYYSDNAHYMTGSLETLVIKNIQINGYSMTYRYKWSIFNVGIDINTEDFITNTVTFIVHPEKIIFDIIDYDKPSTADKL</sequence>
<dbReference type="AlphaFoldDB" id="A0A0A8VAK4"/>
<reference evidence="1" key="1">
    <citation type="journal article" date="2015" name="Genome Announc.">
        <title>Complete Genome Sequence of Yersinia ruckeri Strain CSF007-82, Etiologic Agent of Red Mouth Disease in Salmonid Fish.</title>
        <authorList>
            <person name="Nelson M.C."/>
            <person name="LaPatra S.E."/>
            <person name="Welch T.J."/>
            <person name="Graf J."/>
        </authorList>
    </citation>
    <scope>NUCLEOTIDE SEQUENCE</scope>
    <source>
        <strain evidence="1">CSF007-82</strain>
    </source>
</reference>
<name>A0A0A8VAK4_YERRU</name>
<evidence type="ECO:0000313" key="3">
    <source>
        <dbReference type="Proteomes" id="UP000255169"/>
    </source>
</evidence>
<accession>A0A0A8VAK4</accession>
<evidence type="ECO:0000313" key="1">
    <source>
        <dbReference type="EMBL" id="CEK26727.1"/>
    </source>
</evidence>
<reference evidence="2 3" key="2">
    <citation type="submission" date="2018-06" db="EMBL/GenBank/DDBJ databases">
        <authorList>
            <consortium name="Pathogen Informatics"/>
            <person name="Doyle S."/>
        </authorList>
    </citation>
    <scope>NUCLEOTIDE SEQUENCE [LARGE SCALE GENOMIC DNA]</scope>
    <source>
        <strain evidence="2 3">NCTC10476</strain>
    </source>
</reference>
<dbReference type="RefSeq" id="WP_004718733.1">
    <property type="nucleotide sequence ID" value="NZ_CABIHR010000029.1"/>
</dbReference>
<proteinExistence type="predicted"/>
<keyword evidence="3" id="KW-1185">Reference proteome</keyword>
<dbReference type="Proteomes" id="UP000255169">
    <property type="component" value="Unassembled WGS sequence"/>
</dbReference>
<dbReference type="EMBL" id="LN681231">
    <property type="protein sequence ID" value="CEK26727.1"/>
    <property type="molecule type" value="Genomic_DNA"/>
</dbReference>
<dbReference type="GeneID" id="89226314"/>
<protein>
    <submittedName>
        <fullName evidence="1">Uncharacterized protein</fullName>
    </submittedName>
</protein>